<dbReference type="InterPro" id="IPR002401">
    <property type="entry name" value="Cyt_P450_E_grp-I"/>
</dbReference>
<evidence type="ECO:0000313" key="4">
    <source>
        <dbReference type="Proteomes" id="UP001497453"/>
    </source>
</evidence>
<dbReference type="Gene3D" id="1.10.630.10">
    <property type="entry name" value="Cytochrome P450"/>
    <property type="match status" value="1"/>
</dbReference>
<dbReference type="InterPro" id="IPR050121">
    <property type="entry name" value="Cytochrome_P450_monoxygenase"/>
</dbReference>
<dbReference type="InterPro" id="IPR001128">
    <property type="entry name" value="Cyt_P450"/>
</dbReference>
<accession>A0ABP1CW15</accession>
<organism evidence="3 4">
    <name type="scientific">Somion occarium</name>
    <dbReference type="NCBI Taxonomy" id="3059160"/>
    <lineage>
        <taxon>Eukaryota</taxon>
        <taxon>Fungi</taxon>
        <taxon>Dikarya</taxon>
        <taxon>Basidiomycota</taxon>
        <taxon>Agaricomycotina</taxon>
        <taxon>Agaricomycetes</taxon>
        <taxon>Polyporales</taxon>
        <taxon>Cerrenaceae</taxon>
        <taxon>Somion</taxon>
    </lineage>
</organism>
<evidence type="ECO:0000256" key="2">
    <source>
        <dbReference type="SAM" id="Phobius"/>
    </source>
</evidence>
<dbReference type="InterPro" id="IPR036396">
    <property type="entry name" value="Cyt_P450_sf"/>
</dbReference>
<dbReference type="Pfam" id="PF00067">
    <property type="entry name" value="p450"/>
    <property type="match status" value="1"/>
</dbReference>
<proteinExistence type="predicted"/>
<keyword evidence="4" id="KW-1185">Reference proteome</keyword>
<keyword evidence="2" id="KW-0812">Transmembrane</keyword>
<dbReference type="PANTHER" id="PTHR24305:SF218">
    <property type="entry name" value="P450, PUTATIVE (EUROFUNG)-RELATED"/>
    <property type="match status" value="1"/>
</dbReference>
<sequence length="543" mass="61104">MSAPPLPSTSFTAAMPLSLSTFAIPLTFTTILLAISSCLLGVAVYRLYFSPLAAIPGPWYAAVSDLWINIQVARLEQCRVVHALFEQYGPVVRIGPNKVAFYDVTTARSVYAIHKFDKSTLYKSLLTNDNDHAMTTLPHSEHAIRRKAFAPHYTLSNLELFQPEVHHFTLRLTDTLDRLSGKTSVECLDLFRHFFVDIMSSTLFGSRSGSLDAWSMNVQDPLTNAIHDFPIRGILRSVVPTSIWKLFCHIPNLRLRQICDSDKIMAEFVGEKLYEVRAKLHSDEDSDDTNTEKVPLMQRLLRHRLVSTNELMPDHQIISECMGHFLAGVDTSSTLLSYLFWELSRRTDIMVKLQAELDDAIPDAQCIPDISVLNQLPYLNAFLKEGLRVYGTVPALLERVVPSRTSSPVAKSDEEFDMMGYALPPGTLVATQGWSMHRDADIFPSPDTFLPERWLSADGSQAEDERLMRMSQHFMPFGLGTRVCGGQNLARMMLKIVLASTVRNFNVFANSAETNERTMKIMDAFVTTPLSKECRLSFLARAQ</sequence>
<comment type="pathway">
    <text evidence="1">Secondary metabolite biosynthesis.</text>
</comment>
<keyword evidence="2" id="KW-1133">Transmembrane helix</keyword>
<feature type="transmembrane region" description="Helical" evidence="2">
    <location>
        <begin position="20"/>
        <end position="45"/>
    </location>
</feature>
<reference evidence="4" key="1">
    <citation type="submission" date="2024-04" db="EMBL/GenBank/DDBJ databases">
        <authorList>
            <person name="Shaw F."/>
            <person name="Minotto A."/>
        </authorList>
    </citation>
    <scope>NUCLEOTIDE SEQUENCE [LARGE SCALE GENOMIC DNA]</scope>
</reference>
<evidence type="ECO:0000256" key="1">
    <source>
        <dbReference type="ARBA" id="ARBA00005179"/>
    </source>
</evidence>
<dbReference type="EMBL" id="OZ037945">
    <property type="protein sequence ID" value="CAL1699857.1"/>
    <property type="molecule type" value="Genomic_DNA"/>
</dbReference>
<dbReference type="PRINTS" id="PR00385">
    <property type="entry name" value="P450"/>
</dbReference>
<dbReference type="PRINTS" id="PR00463">
    <property type="entry name" value="EP450I"/>
</dbReference>
<evidence type="ECO:0000313" key="3">
    <source>
        <dbReference type="EMBL" id="CAL1699857.1"/>
    </source>
</evidence>
<name>A0ABP1CW15_9APHY</name>
<evidence type="ECO:0008006" key="5">
    <source>
        <dbReference type="Google" id="ProtNLM"/>
    </source>
</evidence>
<gene>
    <name evidence="3" type="ORF">GFSPODELE1_LOCUS2877</name>
</gene>
<keyword evidence="2" id="KW-0472">Membrane</keyword>
<dbReference type="Proteomes" id="UP001497453">
    <property type="component" value="Chromosome 2"/>
</dbReference>
<dbReference type="SUPFAM" id="SSF48264">
    <property type="entry name" value="Cytochrome P450"/>
    <property type="match status" value="1"/>
</dbReference>
<protein>
    <recommendedName>
        <fullName evidence="5">Cytochrome P450</fullName>
    </recommendedName>
</protein>
<dbReference type="PANTHER" id="PTHR24305">
    <property type="entry name" value="CYTOCHROME P450"/>
    <property type="match status" value="1"/>
</dbReference>